<dbReference type="PANTHER" id="PTHR35090">
    <property type="entry name" value="DNA-DIRECTED RNA POLYMERASE SUBUNIT I"/>
    <property type="match status" value="1"/>
</dbReference>
<dbReference type="Proteomes" id="UP000253090">
    <property type="component" value="Unassembled WGS sequence"/>
</dbReference>
<organism evidence="2 3">
    <name type="scientific">Fontibacillus phaseoli</name>
    <dbReference type="NCBI Taxonomy" id="1416533"/>
    <lineage>
        <taxon>Bacteria</taxon>
        <taxon>Bacillati</taxon>
        <taxon>Bacillota</taxon>
        <taxon>Bacilli</taxon>
        <taxon>Bacillales</taxon>
        <taxon>Paenibacillaceae</taxon>
        <taxon>Fontibacillus</taxon>
    </lineage>
</organism>
<sequence length="150" mass="17014">MNGFSFEDLKMIHRTRLGKEVPLELFRAIRLIGMREALPLEGKGTTASIGRKIGESLPVSTEEELLDMFATLQIGLPRVTHRDKHLIKIVVDDCFCKGLPVLEEKKVCDLEGAILEGALGRIMNRKVTVRETKCNVSGDEHCEYEVRWYD</sequence>
<feature type="domain" description="4-vinyl reductase 4VR" evidence="1">
    <location>
        <begin position="86"/>
        <end position="148"/>
    </location>
</feature>
<dbReference type="RefSeq" id="WP_114498243.1">
    <property type="nucleotide sequence ID" value="NZ_QPJW01000011.1"/>
</dbReference>
<name>A0A369B5Q8_9BACL</name>
<dbReference type="OrthoDB" id="2601402at2"/>
<dbReference type="SUPFAM" id="SSF111126">
    <property type="entry name" value="Ligand-binding domain in the NO signalling and Golgi transport"/>
    <property type="match status" value="1"/>
</dbReference>
<dbReference type="SMART" id="SM00989">
    <property type="entry name" value="V4R"/>
    <property type="match status" value="1"/>
</dbReference>
<dbReference type="InterPro" id="IPR004096">
    <property type="entry name" value="V4R"/>
</dbReference>
<dbReference type="AlphaFoldDB" id="A0A369B5Q8"/>
<keyword evidence="3" id="KW-1185">Reference proteome</keyword>
<evidence type="ECO:0000259" key="1">
    <source>
        <dbReference type="SMART" id="SM00989"/>
    </source>
</evidence>
<gene>
    <name evidence="2" type="ORF">DFP94_1112</name>
</gene>
<protein>
    <submittedName>
        <fullName evidence="2">Putative hydrocarbon binding protein</fullName>
    </submittedName>
</protein>
<reference evidence="2 3" key="1">
    <citation type="submission" date="2018-07" db="EMBL/GenBank/DDBJ databases">
        <title>Genomic Encyclopedia of Type Strains, Phase III (KMG-III): the genomes of soil and plant-associated and newly described type strains.</title>
        <authorList>
            <person name="Whitman W."/>
        </authorList>
    </citation>
    <scope>NUCLEOTIDE SEQUENCE [LARGE SCALE GENOMIC DNA]</scope>
    <source>
        <strain evidence="2 3">CECT 8333</strain>
    </source>
</reference>
<comment type="caution">
    <text evidence="2">The sequence shown here is derived from an EMBL/GenBank/DDBJ whole genome shotgun (WGS) entry which is preliminary data.</text>
</comment>
<dbReference type="PANTHER" id="PTHR35090:SF2">
    <property type="entry name" value="ARSR FAMILY TRANSCRIPTIONAL REGULATOR"/>
    <property type="match status" value="1"/>
</dbReference>
<evidence type="ECO:0000313" key="2">
    <source>
        <dbReference type="EMBL" id="RCX16655.1"/>
    </source>
</evidence>
<evidence type="ECO:0000313" key="3">
    <source>
        <dbReference type="Proteomes" id="UP000253090"/>
    </source>
</evidence>
<proteinExistence type="predicted"/>
<dbReference type="Pfam" id="PF02830">
    <property type="entry name" value="V4R"/>
    <property type="match status" value="1"/>
</dbReference>
<accession>A0A369B5Q8</accession>
<dbReference type="InterPro" id="IPR024096">
    <property type="entry name" value="NO_sig/Golgi_transp_ligand-bd"/>
</dbReference>
<dbReference type="EMBL" id="QPJW01000011">
    <property type="protein sequence ID" value="RCX16655.1"/>
    <property type="molecule type" value="Genomic_DNA"/>
</dbReference>
<dbReference type="Gene3D" id="3.30.1380.20">
    <property type="entry name" value="Trafficking protein particle complex subunit 3"/>
    <property type="match status" value="1"/>
</dbReference>